<feature type="compositionally biased region" description="Low complexity" evidence="1">
    <location>
        <begin position="197"/>
        <end position="218"/>
    </location>
</feature>
<feature type="region of interest" description="Disordered" evidence="1">
    <location>
        <begin position="574"/>
        <end position="598"/>
    </location>
</feature>
<feature type="domain" description="DUF7877" evidence="3">
    <location>
        <begin position="17"/>
        <end position="130"/>
    </location>
</feature>
<evidence type="ECO:0000259" key="3">
    <source>
        <dbReference type="Pfam" id="PF25289"/>
    </source>
</evidence>
<protein>
    <submittedName>
        <fullName evidence="4">Uncharacterized protein</fullName>
    </submittedName>
</protein>
<feature type="compositionally biased region" description="Basic and acidic residues" evidence="1">
    <location>
        <begin position="329"/>
        <end position="340"/>
    </location>
</feature>
<reference evidence="4 5" key="1">
    <citation type="submission" date="2024-02" db="EMBL/GenBank/DDBJ databases">
        <title>Discinaceae phylogenomics.</title>
        <authorList>
            <person name="Dirks A.C."/>
            <person name="James T.Y."/>
        </authorList>
    </citation>
    <scope>NUCLEOTIDE SEQUENCE [LARGE SCALE GENOMIC DNA]</scope>
    <source>
        <strain evidence="4 5">ACD0624</strain>
    </source>
</reference>
<feature type="domain" description="DUF7785" evidence="2">
    <location>
        <begin position="463"/>
        <end position="565"/>
    </location>
</feature>
<evidence type="ECO:0000256" key="1">
    <source>
        <dbReference type="SAM" id="MobiDB-lite"/>
    </source>
</evidence>
<feature type="region of interest" description="Disordered" evidence="1">
    <location>
        <begin position="306"/>
        <end position="340"/>
    </location>
</feature>
<dbReference type="InterPro" id="IPR056687">
    <property type="entry name" value="DUF7785"/>
</dbReference>
<accession>A0ABR3GK37</accession>
<keyword evidence="5" id="KW-1185">Reference proteome</keyword>
<dbReference type="Pfam" id="PF25289">
    <property type="entry name" value="DUF7877"/>
    <property type="match status" value="1"/>
</dbReference>
<dbReference type="InterPro" id="IPR057199">
    <property type="entry name" value="DUF7877"/>
</dbReference>
<dbReference type="EMBL" id="JBBBZM010000053">
    <property type="protein sequence ID" value="KAL0636304.1"/>
    <property type="molecule type" value="Genomic_DNA"/>
</dbReference>
<evidence type="ECO:0000313" key="5">
    <source>
        <dbReference type="Proteomes" id="UP001447188"/>
    </source>
</evidence>
<dbReference type="Proteomes" id="UP001447188">
    <property type="component" value="Unassembled WGS sequence"/>
</dbReference>
<name>A0ABR3GK37_9PEZI</name>
<evidence type="ECO:0000259" key="2">
    <source>
        <dbReference type="Pfam" id="PF25009"/>
    </source>
</evidence>
<evidence type="ECO:0000313" key="4">
    <source>
        <dbReference type="EMBL" id="KAL0636304.1"/>
    </source>
</evidence>
<gene>
    <name evidence="4" type="ORF">Q9L58_004761</name>
</gene>
<feature type="compositionally biased region" description="Low complexity" evidence="1">
    <location>
        <begin position="585"/>
        <end position="598"/>
    </location>
</feature>
<sequence>MRESNQGTAEKRKRAMDEIVKDLLVVLKEHDPNLSILAYPIPPASPSLTPEAPPNKRAKLSPPTPNTIAGRLTAGTYTSLNPILADVGAVCRWLLTAATSPSDSAPTDGDEAQQDAIPPVTQIVHFEEFARAVITRERSRRADLFDFADEFSGEDGARVSATGGKVALTVMGHHGPLFSSLQNPIAVPTPHRTEALSRSSSTSGSPSSTAPTSTSTSPKNGPLKVYRVIAPLNESVLPPLISTVKAASSDAKSSLKRGPEAEKVLTLAEAFPPTRSHTLAPPKPYPNNKPPAIGLKWGGIIAPGGVSTSNPSFTRPDPTGEWLSYRNHPPRDSKFRPRRGEPIRLGMGLPADFVAAYSSFAPTRDDAGAKVPTQMRNRVWWERRGGELFGRMFKQDPGVGHMFSEYEKRISVLAEVPAEDTDAMQVDAEDDEEVFRKAVESWEPDSDVPIDFRLLDGSAESGQETGETLNEISGLLQSLRSHQYVRLSTLPPVSAPRITTGDPAVATTPVPVGPTPLEPTPEEIALYNKIKTRLATLIASLPPHLISTIDGTIDAPLNVSTKIPIFEGGAPVYKGTLPDDPKPGQPSSHGHGHGQAVQGAAMAALNAAVGMSPMSPVPQQGFSAPTAMMGSNSQHQHHQRMNVPVPAPPTPGRMPGVPHVQTYHAHHMPTTPQSYSAPQQFHAHQMPTSSVTTPHHYPSPYAPAPFPATPPPPRVVGREETRAVAQQFHAHSMPPATATTPTFGVYANYPQSPRRLNVPPPQGLAAIGVGVNVAQYGRHTHGQEELRMGVQHTQSSMENGIVPGGRYAGRSRR</sequence>
<feature type="region of interest" description="Disordered" evidence="1">
    <location>
        <begin position="495"/>
        <end position="517"/>
    </location>
</feature>
<feature type="region of interest" description="Disordered" evidence="1">
    <location>
        <begin position="44"/>
        <end position="65"/>
    </location>
</feature>
<feature type="region of interest" description="Disordered" evidence="1">
    <location>
        <begin position="191"/>
        <end position="222"/>
    </location>
</feature>
<proteinExistence type="predicted"/>
<organism evidence="4 5">
    <name type="scientific">Discina gigas</name>
    <dbReference type="NCBI Taxonomy" id="1032678"/>
    <lineage>
        <taxon>Eukaryota</taxon>
        <taxon>Fungi</taxon>
        <taxon>Dikarya</taxon>
        <taxon>Ascomycota</taxon>
        <taxon>Pezizomycotina</taxon>
        <taxon>Pezizomycetes</taxon>
        <taxon>Pezizales</taxon>
        <taxon>Discinaceae</taxon>
        <taxon>Discina</taxon>
    </lineage>
</organism>
<comment type="caution">
    <text evidence="4">The sequence shown here is derived from an EMBL/GenBank/DDBJ whole genome shotgun (WGS) entry which is preliminary data.</text>
</comment>
<dbReference type="Pfam" id="PF25009">
    <property type="entry name" value="DUF7785"/>
    <property type="match status" value="1"/>
</dbReference>
<feature type="compositionally biased region" description="Low complexity" evidence="1">
    <location>
        <begin position="499"/>
        <end position="510"/>
    </location>
</feature>